<dbReference type="PROSITE" id="PS50887">
    <property type="entry name" value="GGDEF"/>
    <property type="match status" value="1"/>
</dbReference>
<comment type="caution">
    <text evidence="5">The sequence shown here is derived from an EMBL/GenBank/DDBJ whole genome shotgun (WGS) entry which is preliminary data.</text>
</comment>
<dbReference type="InterPro" id="IPR000014">
    <property type="entry name" value="PAS"/>
</dbReference>
<feature type="domain" description="EAL" evidence="3">
    <location>
        <begin position="388"/>
        <end position="642"/>
    </location>
</feature>
<dbReference type="PANTHER" id="PTHR44757:SF2">
    <property type="entry name" value="BIOFILM ARCHITECTURE MAINTENANCE PROTEIN MBAA"/>
    <property type="match status" value="1"/>
</dbReference>
<dbReference type="SUPFAM" id="SSF55073">
    <property type="entry name" value="Nucleotide cyclase"/>
    <property type="match status" value="1"/>
</dbReference>
<keyword evidence="6" id="KW-1185">Reference proteome</keyword>
<feature type="domain" description="GGDEF" evidence="4">
    <location>
        <begin position="246"/>
        <end position="379"/>
    </location>
</feature>
<evidence type="ECO:0000259" key="2">
    <source>
        <dbReference type="PROSITE" id="PS50113"/>
    </source>
</evidence>
<evidence type="ECO:0000259" key="3">
    <source>
        <dbReference type="PROSITE" id="PS50883"/>
    </source>
</evidence>
<dbReference type="SUPFAM" id="SSF55785">
    <property type="entry name" value="PYP-like sensor domain (PAS domain)"/>
    <property type="match status" value="1"/>
</dbReference>
<dbReference type="SUPFAM" id="SSF141868">
    <property type="entry name" value="EAL domain-like"/>
    <property type="match status" value="1"/>
</dbReference>
<dbReference type="GO" id="GO:0071732">
    <property type="term" value="P:cellular response to nitric oxide"/>
    <property type="evidence" value="ECO:0007669"/>
    <property type="project" value="UniProtKB-ARBA"/>
</dbReference>
<dbReference type="InterPro" id="IPR035919">
    <property type="entry name" value="EAL_sf"/>
</dbReference>
<dbReference type="PANTHER" id="PTHR44757">
    <property type="entry name" value="DIGUANYLATE CYCLASE DGCP"/>
    <property type="match status" value="1"/>
</dbReference>
<dbReference type="InterPro" id="IPR001610">
    <property type="entry name" value="PAC"/>
</dbReference>
<dbReference type="InterPro" id="IPR029787">
    <property type="entry name" value="Nucleotide_cyclase"/>
</dbReference>
<feature type="domain" description="PAC" evidence="2">
    <location>
        <begin position="162"/>
        <end position="214"/>
    </location>
</feature>
<evidence type="ECO:0000259" key="4">
    <source>
        <dbReference type="PROSITE" id="PS50887"/>
    </source>
</evidence>
<dbReference type="InterPro" id="IPR052155">
    <property type="entry name" value="Biofilm_reg_signaling"/>
</dbReference>
<dbReference type="SMART" id="SM00267">
    <property type="entry name" value="GGDEF"/>
    <property type="match status" value="1"/>
</dbReference>
<dbReference type="InterPro" id="IPR000700">
    <property type="entry name" value="PAS-assoc_C"/>
</dbReference>
<dbReference type="FunFam" id="3.20.20.450:FF:000001">
    <property type="entry name" value="Cyclic di-GMP phosphodiesterase yahA"/>
    <property type="match status" value="1"/>
</dbReference>
<dbReference type="CDD" id="cd01948">
    <property type="entry name" value="EAL"/>
    <property type="match status" value="1"/>
</dbReference>
<reference evidence="5 6" key="1">
    <citation type="submission" date="2019-01" db="EMBL/GenBank/DDBJ databases">
        <authorList>
            <person name="Chen W.-M."/>
        </authorList>
    </citation>
    <scope>NUCLEOTIDE SEQUENCE [LARGE SCALE GENOMIC DNA]</scope>
    <source>
        <strain evidence="5 6">ICH-3</strain>
    </source>
</reference>
<dbReference type="NCBIfam" id="TIGR00229">
    <property type="entry name" value="sensory_box"/>
    <property type="match status" value="1"/>
</dbReference>
<dbReference type="InterPro" id="IPR000160">
    <property type="entry name" value="GGDEF_dom"/>
</dbReference>
<dbReference type="InterPro" id="IPR001633">
    <property type="entry name" value="EAL_dom"/>
</dbReference>
<organism evidence="5 6">
    <name type="scientific">Rubrivivax albus</name>
    <dbReference type="NCBI Taxonomy" id="2499835"/>
    <lineage>
        <taxon>Bacteria</taxon>
        <taxon>Pseudomonadati</taxon>
        <taxon>Pseudomonadota</taxon>
        <taxon>Betaproteobacteria</taxon>
        <taxon>Burkholderiales</taxon>
        <taxon>Sphaerotilaceae</taxon>
        <taxon>Rubrivivax</taxon>
    </lineage>
</organism>
<dbReference type="InterPro" id="IPR043128">
    <property type="entry name" value="Rev_trsase/Diguanyl_cyclase"/>
</dbReference>
<dbReference type="Proteomes" id="UP000288178">
    <property type="component" value="Unassembled WGS sequence"/>
</dbReference>
<dbReference type="NCBIfam" id="TIGR00254">
    <property type="entry name" value="GGDEF"/>
    <property type="match status" value="1"/>
</dbReference>
<name>A0A437JSD2_9BURK</name>
<dbReference type="PROSITE" id="PS50883">
    <property type="entry name" value="EAL"/>
    <property type="match status" value="1"/>
</dbReference>
<protein>
    <submittedName>
        <fullName evidence="5">GGDEF and EAL domain-containing protein</fullName>
    </submittedName>
</protein>
<dbReference type="SMART" id="SM00086">
    <property type="entry name" value="PAC"/>
    <property type="match status" value="1"/>
</dbReference>
<dbReference type="InterPro" id="IPR035965">
    <property type="entry name" value="PAS-like_dom_sf"/>
</dbReference>
<evidence type="ECO:0000313" key="6">
    <source>
        <dbReference type="Proteomes" id="UP000288178"/>
    </source>
</evidence>
<dbReference type="AlphaFoldDB" id="A0A437JSD2"/>
<proteinExistence type="predicted"/>
<sequence>MRGQVLHPLLLRQLRRAGLSADVDDAVAFGELLKHVSRAYAEHDQERTLLERSQDLASQEMVALNDALRAERDALEQRVLDRTAALEVSQSRLSSLLSLSADWIWEQDAELRFTYVSEEFSTAVGFAPRLIGKRHEFGATIEADGEAQAEYERSVAERRPYRDFTYAIVRPDGVKRWIRASGEPVFDADAVFRGYRGVGRDVTEIIAAHQVVKQMAQLDHLTGLPNRRLFLIELDRAIARAHRDGSGFSVCFVDLDRFKHVNDTLGHLAGDQLLATLGKRLRADLRATDLVARMGGDEFVVLLEGTTDPADVSRLAGVLLGTVNQVLHVAGRDMQVSASIGIARYPDDGIDATTLLSHADSAMYEAKAAGKNRFHFHTEVAAREAARQFELEAQLRLAIAREEFELHYQPKLGVDDRAVTAVEALVRWRHPNRGLVMPGEFIALAEDRGLIVAIGRLVIKMACRQIAAWRRQGIEPPCVAINVSAKQFADDVLLADLTAAMTESSVGGGELVVELTETALMADPERATGVLEALRRLGVRIAIDDFGTGYSSLSYLKRFPADEVKIDRSFVDGLPEDPDDLAITQAVIAMAHSLGMKVVAEGVETEAQRSALAAMGCDQMQGYLLGRPMPVEDLVGRLSKAVHGAVAPVLDGPSVHVDGVAATSVGSTPVSLGSPTCEGVHMPAGCASQASASFTQ</sequence>
<dbReference type="EMBL" id="SACT01000006">
    <property type="protein sequence ID" value="RVT49971.1"/>
    <property type="molecule type" value="Genomic_DNA"/>
</dbReference>
<comment type="catalytic activity">
    <reaction evidence="1">
        <text>3',3'-c-di-GMP + H2O = 5'-phosphoguanylyl(3'-&gt;5')guanosine + H(+)</text>
        <dbReference type="Rhea" id="RHEA:24902"/>
        <dbReference type="ChEBI" id="CHEBI:15377"/>
        <dbReference type="ChEBI" id="CHEBI:15378"/>
        <dbReference type="ChEBI" id="CHEBI:58754"/>
        <dbReference type="ChEBI" id="CHEBI:58805"/>
        <dbReference type="EC" id="3.1.4.52"/>
    </reaction>
    <physiologicalReaction direction="left-to-right" evidence="1">
        <dbReference type="Rhea" id="RHEA:24903"/>
    </physiologicalReaction>
</comment>
<dbReference type="InterPro" id="IPR013655">
    <property type="entry name" value="PAS_fold_3"/>
</dbReference>
<accession>A0A437JSD2</accession>
<evidence type="ECO:0000256" key="1">
    <source>
        <dbReference type="ARBA" id="ARBA00051114"/>
    </source>
</evidence>
<dbReference type="Gene3D" id="3.30.70.270">
    <property type="match status" value="1"/>
</dbReference>
<dbReference type="Pfam" id="PF00563">
    <property type="entry name" value="EAL"/>
    <property type="match status" value="1"/>
</dbReference>
<dbReference type="Gene3D" id="3.30.450.20">
    <property type="entry name" value="PAS domain"/>
    <property type="match status" value="1"/>
</dbReference>
<dbReference type="FunFam" id="3.30.70.270:FF:000001">
    <property type="entry name" value="Diguanylate cyclase domain protein"/>
    <property type="match status" value="1"/>
</dbReference>
<dbReference type="Pfam" id="PF00990">
    <property type="entry name" value="GGDEF"/>
    <property type="match status" value="1"/>
</dbReference>
<evidence type="ECO:0000313" key="5">
    <source>
        <dbReference type="EMBL" id="RVT49971.1"/>
    </source>
</evidence>
<dbReference type="PROSITE" id="PS50113">
    <property type="entry name" value="PAC"/>
    <property type="match status" value="1"/>
</dbReference>
<dbReference type="CDD" id="cd00130">
    <property type="entry name" value="PAS"/>
    <property type="match status" value="1"/>
</dbReference>
<dbReference type="Gene3D" id="3.20.20.450">
    <property type="entry name" value="EAL domain"/>
    <property type="match status" value="1"/>
</dbReference>
<gene>
    <name evidence="5" type="ORF">ENE75_16740</name>
</gene>
<dbReference type="GO" id="GO:0071111">
    <property type="term" value="F:cyclic-guanylate-specific phosphodiesterase activity"/>
    <property type="evidence" value="ECO:0007669"/>
    <property type="project" value="UniProtKB-EC"/>
</dbReference>
<dbReference type="Pfam" id="PF08447">
    <property type="entry name" value="PAS_3"/>
    <property type="match status" value="1"/>
</dbReference>
<dbReference type="CDD" id="cd01949">
    <property type="entry name" value="GGDEF"/>
    <property type="match status" value="1"/>
</dbReference>
<dbReference type="SMART" id="SM00052">
    <property type="entry name" value="EAL"/>
    <property type="match status" value="1"/>
</dbReference>